<keyword evidence="6 19" id="KW-0812">Transmembrane</keyword>
<dbReference type="PANTHER" id="PTHR12106:SF27">
    <property type="entry name" value="SORTILIN-RELATED RECEPTOR"/>
    <property type="match status" value="1"/>
</dbReference>
<feature type="transmembrane region" description="Helical" evidence="19">
    <location>
        <begin position="1408"/>
        <end position="1430"/>
    </location>
</feature>
<dbReference type="SUPFAM" id="SSF50939">
    <property type="entry name" value="Sialidases"/>
    <property type="match status" value="2"/>
</dbReference>
<evidence type="ECO:0000256" key="19">
    <source>
        <dbReference type="SAM" id="Phobius"/>
    </source>
</evidence>
<accession>A0A1L9R532</accession>
<name>A0A1L9R532_ASPWE</name>
<dbReference type="GO" id="GO:0006896">
    <property type="term" value="P:Golgi to vacuole transport"/>
    <property type="evidence" value="ECO:0007669"/>
    <property type="project" value="TreeGrafter"/>
</dbReference>
<evidence type="ECO:0000256" key="16">
    <source>
        <dbReference type="ARBA" id="ARBA00031250"/>
    </source>
</evidence>
<dbReference type="Proteomes" id="UP000184383">
    <property type="component" value="Unassembled WGS sequence"/>
</dbReference>
<dbReference type="InterPro" id="IPR050310">
    <property type="entry name" value="VPS10-sortilin"/>
</dbReference>
<comment type="function">
    <text evidence="15">Functions as a sorting receptor in the Golgi compartment required for the intracellular sorting and delivery of soluble vacuolar proteins, like carboxypeptidase Y (CPY) and proteinase A. Executes multiple rounds of sorting by cycling between the late Golgi and a prevacuolar endosome-like compartment.</text>
</comment>
<evidence type="ECO:0000256" key="15">
    <source>
        <dbReference type="ARBA" id="ARBA00025569"/>
    </source>
</evidence>
<dbReference type="Pfam" id="PF15902">
    <property type="entry name" value="Sortilin-Vps10"/>
    <property type="match status" value="2"/>
</dbReference>
<organism evidence="22 23">
    <name type="scientific">Aspergillus wentii DTO 134E9</name>
    <dbReference type="NCBI Taxonomy" id="1073089"/>
    <lineage>
        <taxon>Eukaryota</taxon>
        <taxon>Fungi</taxon>
        <taxon>Dikarya</taxon>
        <taxon>Ascomycota</taxon>
        <taxon>Pezizomycotina</taxon>
        <taxon>Eurotiomycetes</taxon>
        <taxon>Eurotiomycetidae</taxon>
        <taxon>Eurotiales</taxon>
        <taxon>Aspergillaceae</taxon>
        <taxon>Aspergillus</taxon>
        <taxon>Aspergillus subgen. Cremei</taxon>
    </lineage>
</organism>
<evidence type="ECO:0000256" key="4">
    <source>
        <dbReference type="ARBA" id="ARBA00015369"/>
    </source>
</evidence>
<evidence type="ECO:0000256" key="3">
    <source>
        <dbReference type="ARBA" id="ARBA00008251"/>
    </source>
</evidence>
<keyword evidence="9" id="KW-0653">Protein transport</keyword>
<dbReference type="SMART" id="SM00602">
    <property type="entry name" value="VPS10"/>
    <property type="match status" value="2"/>
</dbReference>
<dbReference type="Pfam" id="PF15901">
    <property type="entry name" value="Sortilin_C"/>
    <property type="match status" value="2"/>
</dbReference>
<dbReference type="FunFam" id="2.10.70.80:FF:000001">
    <property type="entry name" value="Sortilin-related VPS10 domain-containing receptor 1"/>
    <property type="match status" value="1"/>
</dbReference>
<evidence type="ECO:0000256" key="11">
    <source>
        <dbReference type="ARBA" id="ARBA00023034"/>
    </source>
</evidence>
<dbReference type="InterPro" id="IPR031778">
    <property type="entry name" value="Sortilin_N"/>
</dbReference>
<evidence type="ECO:0000256" key="7">
    <source>
        <dbReference type="ARBA" id="ARBA00022729"/>
    </source>
</evidence>
<dbReference type="GO" id="GO:0016020">
    <property type="term" value="C:membrane"/>
    <property type="evidence" value="ECO:0007669"/>
    <property type="project" value="InterPro"/>
</dbReference>
<dbReference type="Gene3D" id="2.10.70.80">
    <property type="match status" value="2"/>
</dbReference>
<keyword evidence="13" id="KW-0675">Receptor</keyword>
<evidence type="ECO:0000256" key="9">
    <source>
        <dbReference type="ARBA" id="ARBA00022927"/>
    </source>
</evidence>
<dbReference type="InterPro" id="IPR036278">
    <property type="entry name" value="Sialidase_sf"/>
</dbReference>
<reference evidence="23" key="1">
    <citation type="journal article" date="2017" name="Genome Biol.">
        <title>Comparative genomics reveals high biological diversity and specific adaptations in the industrially and medically important fungal genus Aspergillus.</title>
        <authorList>
            <person name="de Vries R.P."/>
            <person name="Riley R."/>
            <person name="Wiebenga A."/>
            <person name="Aguilar-Osorio G."/>
            <person name="Amillis S."/>
            <person name="Uchima C.A."/>
            <person name="Anderluh G."/>
            <person name="Asadollahi M."/>
            <person name="Askin M."/>
            <person name="Barry K."/>
            <person name="Battaglia E."/>
            <person name="Bayram O."/>
            <person name="Benocci T."/>
            <person name="Braus-Stromeyer S.A."/>
            <person name="Caldana C."/>
            <person name="Canovas D."/>
            <person name="Cerqueira G.C."/>
            <person name="Chen F."/>
            <person name="Chen W."/>
            <person name="Choi C."/>
            <person name="Clum A."/>
            <person name="Dos Santos R.A."/>
            <person name="Damasio A.R."/>
            <person name="Diallinas G."/>
            <person name="Emri T."/>
            <person name="Fekete E."/>
            <person name="Flipphi M."/>
            <person name="Freyberg S."/>
            <person name="Gallo A."/>
            <person name="Gournas C."/>
            <person name="Habgood R."/>
            <person name="Hainaut M."/>
            <person name="Harispe M.L."/>
            <person name="Henrissat B."/>
            <person name="Hilden K.S."/>
            <person name="Hope R."/>
            <person name="Hossain A."/>
            <person name="Karabika E."/>
            <person name="Karaffa L."/>
            <person name="Karanyi Z."/>
            <person name="Krasevec N."/>
            <person name="Kuo A."/>
            <person name="Kusch H."/>
            <person name="LaButti K."/>
            <person name="Lagendijk E.L."/>
            <person name="Lapidus A."/>
            <person name="Levasseur A."/>
            <person name="Lindquist E."/>
            <person name="Lipzen A."/>
            <person name="Logrieco A.F."/>
            <person name="MacCabe A."/>
            <person name="Maekelae M.R."/>
            <person name="Malavazi I."/>
            <person name="Melin P."/>
            <person name="Meyer V."/>
            <person name="Mielnichuk N."/>
            <person name="Miskei M."/>
            <person name="Molnar A.P."/>
            <person name="Mule G."/>
            <person name="Ngan C.Y."/>
            <person name="Orejas M."/>
            <person name="Orosz E."/>
            <person name="Ouedraogo J.P."/>
            <person name="Overkamp K.M."/>
            <person name="Park H.-S."/>
            <person name="Perrone G."/>
            <person name="Piumi F."/>
            <person name="Punt P.J."/>
            <person name="Ram A.F."/>
            <person name="Ramon A."/>
            <person name="Rauscher S."/>
            <person name="Record E."/>
            <person name="Riano-Pachon D.M."/>
            <person name="Robert V."/>
            <person name="Roehrig J."/>
            <person name="Ruller R."/>
            <person name="Salamov A."/>
            <person name="Salih N.S."/>
            <person name="Samson R.A."/>
            <person name="Sandor E."/>
            <person name="Sanguinetti M."/>
            <person name="Schuetze T."/>
            <person name="Sepcic K."/>
            <person name="Shelest E."/>
            <person name="Sherlock G."/>
            <person name="Sophianopoulou V."/>
            <person name="Squina F.M."/>
            <person name="Sun H."/>
            <person name="Susca A."/>
            <person name="Todd R.B."/>
            <person name="Tsang A."/>
            <person name="Unkles S.E."/>
            <person name="van de Wiele N."/>
            <person name="van Rossen-Uffink D."/>
            <person name="Oliveira J.V."/>
            <person name="Vesth T.C."/>
            <person name="Visser J."/>
            <person name="Yu J.-H."/>
            <person name="Zhou M."/>
            <person name="Andersen M.R."/>
            <person name="Archer D.B."/>
            <person name="Baker S.E."/>
            <person name="Benoit I."/>
            <person name="Brakhage A.A."/>
            <person name="Braus G.H."/>
            <person name="Fischer R."/>
            <person name="Frisvad J.C."/>
            <person name="Goldman G.H."/>
            <person name="Houbraken J."/>
            <person name="Oakley B."/>
            <person name="Pocsi I."/>
            <person name="Scazzocchio C."/>
            <person name="Seiboth B."/>
            <person name="vanKuyk P.A."/>
            <person name="Wortman J."/>
            <person name="Dyer P.S."/>
            <person name="Grigoriev I.V."/>
        </authorList>
    </citation>
    <scope>NUCLEOTIDE SEQUENCE [LARGE SCALE GENOMIC DNA]</scope>
    <source>
        <strain evidence="23">DTO 134E9</strain>
    </source>
</reference>
<evidence type="ECO:0000256" key="1">
    <source>
        <dbReference type="ARBA" id="ARBA00004166"/>
    </source>
</evidence>
<proteinExistence type="inferred from homology"/>
<dbReference type="GO" id="GO:0006895">
    <property type="term" value="P:Golgi to endosome transport"/>
    <property type="evidence" value="ECO:0007669"/>
    <property type="project" value="TreeGrafter"/>
</dbReference>
<keyword evidence="23" id="KW-1185">Reference proteome</keyword>
<evidence type="ECO:0000313" key="22">
    <source>
        <dbReference type="EMBL" id="OJJ30045.1"/>
    </source>
</evidence>
<feature type="transmembrane region" description="Helical" evidence="19">
    <location>
        <begin position="1353"/>
        <end position="1378"/>
    </location>
</feature>
<sequence length="1489" mass="166219">MIFRWLPLVSCLLLALLSQPGAAKKSDGPKITTTKLDHAPSGLFYFEGTDTIIFNSQGDLHRSFDGGETWEVVQGTNGNMKGQVFSIWPHTFDNNKAYALGFGRHWITKDKAKTWESFEIDDDLIGFDSPSLSFHGWDSNKVIFQSEICVASSCIASSYYTTDDFSTVKLLRRSIYGCSWAVGHPQFAEDLDVSSEIENRIYCIVPGLKSKARHANRLVYSDDFFSSNPEGTEVNLQQGRPASGVLSTAAVKKYLVAAAQSQGTDEHALYVTDDAKTWHRAEFGSHRLEENAYTVLESTNYSIQVDVLTSKSLNNHMGALFTSNSNGTYFTSNIKHTNRNRLGYVDFEKVADIQGIVLVNTVKNWEEVIKSDSPDRKKQVISEISFDDGRTFQPIKVGDKKLHLHSVTTFNGATGRVFSTPAPGIVMGIGNTGDHLKSLSDGSLYVSDDAGLTWKHAQDGPHKYEFGDQGAVVMAVAYSEKTDKIKFSVDHGKDWESVDLEHEIYPAVLTTTPDSTSLRFLLIGYFNKNGEGEHVIYSIDFGGLHERKCEESDFEKWPARLDENREPDCLMGHKQFFHRRKADADCFVEEEFKIPQPIFEPCKCTEEDFECDYNFKRSEDRKSCEPAAPLTPKAGQCKDPNDKYMGPSGWRLIPGNNCIRDGGKDLDKEIERSCGDVGSTPHTPTDGKIIVKKHFFDEKGFSEYFYLERQSSSSGTDETIVMRTREGFLYISHDHGKSWEKLLKGKKVSELIPHPYYSDGAFFLTDGKEGFCTANRGYTVDSFKAPNIPRPKQLSPLSFHQQYKDTLIWTGATECNSEDCHFEAHYSTNRGANWELLLREVRKCNFMGRDDRNDSENLVFCEQFENENKNNPLQLLSSKDWFSGSSFNFNFTGVEDFATMAEYIVVASHDENNPKSLKASTSVDGKTFADAKFPVNLDVPVQNAYTVLESSSHAIFLHVTVNKMVGALYGSLIKSNSNGTSYVLSINAVNRNDLGYADFEKMQGLEGVMVVNVVGNLDAVNNKGASKKLKTMITHNDGAQWALLPPPTEGHNFGCSVTTGRGTDQCSLHLHGYTERRDPRDTFSSASAIGLMMGTGNVGEYLASKEEADTFITRDGGITWKSVKKGKYIWEYGDAGSIIVIVLESKPTKVLHYSINEGDTWEDFQFSDVEMQIDDISTLPSDTSKNFLLWGKDLEQGKFTTVNVDFSGTRTRSCTVKDGDFYLWEPKHPLQENNCLFGHIEQYHRKKPEAECWTDWREPRVHSIGENCTCTRNDYECDYNYEPQSDGSCALVPGLPKPDAMATCKANPDEIEYWEPTGYRRIPLTTCQGGLNLDHVVSKACPSKEKEYQEKHGISGVGLFFAIVIPIALAGAAGYYAYTRWDGKFGQIRLGEGGNATSERMLSRDSPLIIVPVAVIAGVVAVAKALPLLATSLWRSASGYMRVGRNRDYQGPYASRGSFAARRGDYTSVVDDEDELLGVIDAEGDDDEM</sequence>
<evidence type="ECO:0000256" key="6">
    <source>
        <dbReference type="ARBA" id="ARBA00022692"/>
    </source>
</evidence>
<dbReference type="STRING" id="1073089.A0A1L9R532"/>
<evidence type="ECO:0000256" key="20">
    <source>
        <dbReference type="SAM" id="SignalP"/>
    </source>
</evidence>
<comment type="subcellular location">
    <subcellularLocation>
        <location evidence="1">Golgi apparatus</location>
        <location evidence="1">trans-Golgi network membrane</location>
        <topology evidence="1">Multi-pass membrane protein</topology>
    </subcellularLocation>
    <subcellularLocation>
        <location evidence="2">Prevacuolar compartment membrane</location>
        <topology evidence="2">Multi-pass membrane protein</topology>
    </subcellularLocation>
</comment>
<evidence type="ECO:0000256" key="10">
    <source>
        <dbReference type="ARBA" id="ARBA00022989"/>
    </source>
</evidence>
<gene>
    <name evidence="22" type="ORF">ASPWEDRAFT_121813</name>
</gene>
<dbReference type="VEuPathDB" id="FungiDB:ASPWEDRAFT_121813"/>
<protein>
    <recommendedName>
        <fullName evidence="4">Vacuolar protein sorting/targeting protein 10</fullName>
    </recommendedName>
    <alternativeName>
        <fullName evidence="17">Carboxypeptidase Y receptor</fullName>
    </alternativeName>
    <alternativeName>
        <fullName evidence="16 18">Sortilin VPS10</fullName>
    </alternativeName>
</protein>
<keyword evidence="11" id="KW-0333">Golgi apparatus</keyword>
<dbReference type="FunFam" id="3.30.60.270:FF:000005">
    <property type="entry name" value="Sortilin"/>
    <property type="match status" value="2"/>
</dbReference>
<evidence type="ECO:0000259" key="21">
    <source>
        <dbReference type="SMART" id="SM00602"/>
    </source>
</evidence>
<feature type="domain" description="VPS10" evidence="21">
    <location>
        <begin position="718"/>
        <end position="1346"/>
    </location>
</feature>
<keyword evidence="14" id="KW-0325">Glycoprotein</keyword>
<dbReference type="GO" id="GO:0005829">
    <property type="term" value="C:cytosol"/>
    <property type="evidence" value="ECO:0007669"/>
    <property type="project" value="GOC"/>
</dbReference>
<dbReference type="InterPro" id="IPR015943">
    <property type="entry name" value="WD40/YVTN_repeat-like_dom_sf"/>
</dbReference>
<dbReference type="InterPro" id="IPR006581">
    <property type="entry name" value="VPS10"/>
</dbReference>
<dbReference type="CDD" id="cd15482">
    <property type="entry name" value="Sialidase_non-viral"/>
    <property type="match status" value="1"/>
</dbReference>
<keyword evidence="12 19" id="KW-0472">Membrane</keyword>
<evidence type="ECO:0000256" key="2">
    <source>
        <dbReference type="ARBA" id="ARBA00004488"/>
    </source>
</evidence>
<dbReference type="SUPFAM" id="SSF110296">
    <property type="entry name" value="Oligoxyloglucan reducing end-specific cellobiohydrolase"/>
    <property type="match status" value="1"/>
</dbReference>
<evidence type="ECO:0000256" key="17">
    <source>
        <dbReference type="ARBA" id="ARBA00031354"/>
    </source>
</evidence>
<evidence type="ECO:0000256" key="5">
    <source>
        <dbReference type="ARBA" id="ARBA00022448"/>
    </source>
</evidence>
<dbReference type="GeneID" id="63744958"/>
<dbReference type="GO" id="GO:0005794">
    <property type="term" value="C:Golgi apparatus"/>
    <property type="evidence" value="ECO:0007669"/>
    <property type="project" value="UniProtKB-SubCell"/>
</dbReference>
<dbReference type="EMBL" id="KV878218">
    <property type="protein sequence ID" value="OJJ30045.1"/>
    <property type="molecule type" value="Genomic_DNA"/>
</dbReference>
<dbReference type="GO" id="GO:0006623">
    <property type="term" value="P:protein targeting to vacuole"/>
    <property type="evidence" value="ECO:0007669"/>
    <property type="project" value="TreeGrafter"/>
</dbReference>
<evidence type="ECO:0000256" key="14">
    <source>
        <dbReference type="ARBA" id="ARBA00023180"/>
    </source>
</evidence>
<evidence type="ECO:0000313" key="23">
    <source>
        <dbReference type="Proteomes" id="UP000184383"/>
    </source>
</evidence>
<feature type="domain" description="VPS10" evidence="21">
    <location>
        <begin position="49"/>
        <end position="679"/>
    </location>
</feature>
<evidence type="ECO:0000256" key="12">
    <source>
        <dbReference type="ARBA" id="ARBA00023136"/>
    </source>
</evidence>
<dbReference type="RefSeq" id="XP_040683722.1">
    <property type="nucleotide sequence ID" value="XM_040829110.1"/>
</dbReference>
<dbReference type="PANTHER" id="PTHR12106">
    <property type="entry name" value="SORTILIN RELATED"/>
    <property type="match status" value="1"/>
</dbReference>
<comment type="similarity">
    <text evidence="3">Belongs to the VPS10-related sortilin family.</text>
</comment>
<feature type="chain" id="PRO_5013064060" description="Vacuolar protein sorting/targeting protein 10" evidence="20">
    <location>
        <begin position="24"/>
        <end position="1489"/>
    </location>
</feature>
<dbReference type="OrthoDB" id="443634at2759"/>
<feature type="signal peptide" evidence="20">
    <location>
        <begin position="1"/>
        <end position="23"/>
    </location>
</feature>
<dbReference type="InterPro" id="IPR031777">
    <property type="entry name" value="Sortilin_C"/>
</dbReference>
<keyword evidence="8" id="KW-0677">Repeat</keyword>
<keyword evidence="5" id="KW-0813">Transport</keyword>
<evidence type="ECO:0000256" key="18">
    <source>
        <dbReference type="ARBA" id="ARBA00031902"/>
    </source>
</evidence>
<dbReference type="Gene3D" id="2.130.10.10">
    <property type="entry name" value="YVTN repeat-like/Quinoprotein amine dehydrogenase"/>
    <property type="match status" value="2"/>
</dbReference>
<evidence type="ECO:0000256" key="13">
    <source>
        <dbReference type="ARBA" id="ARBA00023170"/>
    </source>
</evidence>
<dbReference type="Gene3D" id="3.30.60.270">
    <property type="match status" value="2"/>
</dbReference>
<keyword evidence="10 19" id="KW-1133">Transmembrane helix</keyword>
<dbReference type="FunFam" id="2.130.10.10:FF:000676">
    <property type="entry name" value="Sortilin"/>
    <property type="match status" value="1"/>
</dbReference>
<evidence type="ECO:0000256" key="8">
    <source>
        <dbReference type="ARBA" id="ARBA00022737"/>
    </source>
</evidence>
<keyword evidence="7 20" id="KW-0732">Signal</keyword>